<sequence>MNQNSDKGVVVKAADVEINPTEFNTISGKGLLGTMTPRKMEATSLNNDPAYIKLHQEVVGTNHFLLMLQMAFNQHKPVAISPDHLWLLICQGFAEHVKLNPEYFRERFPGLEEKQTLQVQRDDFAKGKENPWEEIFPEFSRQINRIIGKDLYDNTVLTFSTSTLKETTAFEIVFMDTMSHYFDYEFVSLCGIPEIKITGTQEDYESILTALTALKQYHLDWWINRIYPLVEKIIRAINGETDRDFWNSIYKENNESGGPFVTGWISLFFPYIKAQSTKQKDQIRNPRLEGNEDFRSKLDDFPRGRSVVPFKWNYSGSNISMSFVSGFLGIRENKSDHFLSADINWVVVES</sequence>
<dbReference type="Pfam" id="PF14388">
    <property type="entry name" value="DUF4419"/>
    <property type="match status" value="1"/>
</dbReference>
<keyword evidence="2" id="KW-1185">Reference proteome</keyword>
<reference evidence="1 2" key="1">
    <citation type="submission" date="2024-04" db="EMBL/GenBank/DDBJ databases">
        <title>Novel genus in family Flammeovirgaceae.</title>
        <authorList>
            <person name="Nguyen T.H."/>
            <person name="Vuong T.Q."/>
            <person name="Le H."/>
            <person name="Kim S.-G."/>
        </authorList>
    </citation>
    <scope>NUCLEOTIDE SEQUENCE [LARGE SCALE GENOMIC DNA]</scope>
    <source>
        <strain evidence="1 2">JCM 23209</strain>
    </source>
</reference>
<proteinExistence type="predicted"/>
<name>A0AAW9SKI7_9BACT</name>
<dbReference type="EMBL" id="JBDKWZ010000024">
    <property type="protein sequence ID" value="MEN7551643.1"/>
    <property type="molecule type" value="Genomic_DNA"/>
</dbReference>
<protein>
    <submittedName>
        <fullName evidence="1">DUF4419 domain-containing protein</fullName>
    </submittedName>
</protein>
<dbReference type="AlphaFoldDB" id="A0AAW9SKI7"/>
<dbReference type="PANTHER" id="PTHR31252:SF11">
    <property type="entry name" value="DUF4419 DOMAIN-CONTAINING PROTEIN"/>
    <property type="match status" value="1"/>
</dbReference>
<dbReference type="Proteomes" id="UP001403385">
    <property type="component" value="Unassembled WGS sequence"/>
</dbReference>
<accession>A0AAW9SKI7</accession>
<comment type="caution">
    <text evidence="1">The sequence shown here is derived from an EMBL/GenBank/DDBJ whole genome shotgun (WGS) entry which is preliminary data.</text>
</comment>
<organism evidence="1 2">
    <name type="scientific">Rapidithrix thailandica</name>
    <dbReference type="NCBI Taxonomy" id="413964"/>
    <lineage>
        <taxon>Bacteria</taxon>
        <taxon>Pseudomonadati</taxon>
        <taxon>Bacteroidota</taxon>
        <taxon>Cytophagia</taxon>
        <taxon>Cytophagales</taxon>
        <taxon>Flammeovirgaceae</taxon>
        <taxon>Rapidithrix</taxon>
    </lineage>
</organism>
<evidence type="ECO:0000313" key="1">
    <source>
        <dbReference type="EMBL" id="MEN7551643.1"/>
    </source>
</evidence>
<dbReference type="PANTHER" id="PTHR31252">
    <property type="entry name" value="DUF4419 DOMAIN-CONTAINING PROTEIN"/>
    <property type="match status" value="1"/>
</dbReference>
<dbReference type="InterPro" id="IPR025533">
    <property type="entry name" value="DUF4419"/>
</dbReference>
<evidence type="ECO:0000313" key="2">
    <source>
        <dbReference type="Proteomes" id="UP001403385"/>
    </source>
</evidence>
<dbReference type="RefSeq" id="WP_346824423.1">
    <property type="nucleotide sequence ID" value="NZ_JBDKWZ010000024.1"/>
</dbReference>
<gene>
    <name evidence="1" type="ORF">AAG747_27255</name>
</gene>